<dbReference type="SUPFAM" id="SSF56219">
    <property type="entry name" value="DNase I-like"/>
    <property type="match status" value="1"/>
</dbReference>
<evidence type="ECO:0000256" key="4">
    <source>
        <dbReference type="ARBA" id="ARBA00022801"/>
    </source>
</evidence>
<evidence type="ECO:0000259" key="6">
    <source>
        <dbReference type="Pfam" id="PF03372"/>
    </source>
</evidence>
<comment type="cofactor">
    <cofactor evidence="1">
        <name>Mg(2+)</name>
        <dbReference type="ChEBI" id="CHEBI:18420"/>
    </cofactor>
</comment>
<dbReference type="PROSITE" id="PS51435">
    <property type="entry name" value="AP_NUCLEASE_F1_4"/>
    <property type="match status" value="1"/>
</dbReference>
<keyword evidence="3" id="KW-0479">Metal-binding</keyword>
<dbReference type="EC" id="3.1.11.2" evidence="7"/>
<dbReference type="InterPro" id="IPR004808">
    <property type="entry name" value="AP_endonuc_1"/>
</dbReference>
<keyword evidence="5" id="KW-0460">Magnesium</keyword>
<dbReference type="NCBIfam" id="TIGR00195">
    <property type="entry name" value="exoDNase_III"/>
    <property type="match status" value="1"/>
</dbReference>
<keyword evidence="4 7" id="KW-0378">Hydrolase</keyword>
<keyword evidence="8" id="KW-1185">Reference proteome</keyword>
<dbReference type="Pfam" id="PF03372">
    <property type="entry name" value="Exo_endo_phos"/>
    <property type="match status" value="1"/>
</dbReference>
<dbReference type="Proteomes" id="UP001431010">
    <property type="component" value="Chromosome"/>
</dbReference>
<feature type="domain" description="Endonuclease/exonuclease/phosphatase" evidence="6">
    <location>
        <begin position="3"/>
        <end position="227"/>
    </location>
</feature>
<dbReference type="EMBL" id="CP088156">
    <property type="protein sequence ID" value="UFZ02970.1"/>
    <property type="molecule type" value="Genomic_DNA"/>
</dbReference>
<proteinExistence type="inferred from homology"/>
<dbReference type="GO" id="GO:0008311">
    <property type="term" value="F:double-stranded DNA 3'-5' DNA exonuclease activity"/>
    <property type="evidence" value="ECO:0007669"/>
    <property type="project" value="UniProtKB-EC"/>
</dbReference>
<dbReference type="InterPro" id="IPR036691">
    <property type="entry name" value="Endo/exonu/phosph_ase_sf"/>
</dbReference>
<dbReference type="InterPro" id="IPR005135">
    <property type="entry name" value="Endo/exonuclease/phosphatase"/>
</dbReference>
<organism evidence="7 8">
    <name type="scientific">Bradyrhizobium ontarionense</name>
    <dbReference type="NCBI Taxonomy" id="2898149"/>
    <lineage>
        <taxon>Bacteria</taxon>
        <taxon>Pseudomonadati</taxon>
        <taxon>Pseudomonadota</taxon>
        <taxon>Alphaproteobacteria</taxon>
        <taxon>Hyphomicrobiales</taxon>
        <taxon>Nitrobacteraceae</taxon>
        <taxon>Bradyrhizobium</taxon>
    </lineage>
</organism>
<accession>A0ABY3R7S9</accession>
<evidence type="ECO:0000256" key="1">
    <source>
        <dbReference type="ARBA" id="ARBA00001946"/>
    </source>
</evidence>
<dbReference type="PANTHER" id="PTHR22748:SF4">
    <property type="entry name" value="DNA-(APURINIC OR APYRIMIDINIC SITE) ENDONUCLEASE 2"/>
    <property type="match status" value="1"/>
</dbReference>
<evidence type="ECO:0000256" key="2">
    <source>
        <dbReference type="ARBA" id="ARBA00007092"/>
    </source>
</evidence>
<sequence>MDKWLSAHGSDVVCLQEVKTEQDLLGNLWFPGYNAYWFEADRPGYSGVVSLVSTSITPLSISKGIGDSDIDREGRVLSIELDQFELINVYAPHSHRALTRLDFKMHFLRKLNEFILSRAERGKPIVIVGDLNVAHDERDVANFSSNRKNAGFLPQERQWLDDLLKNRFVDGFRFFCGEEGHYTWWSPIKGVRERNVGWRLDYILVDRKTIGALKSCFHSPEQRGSDHCPVTAIFEFP</sequence>
<evidence type="ECO:0000256" key="3">
    <source>
        <dbReference type="ARBA" id="ARBA00022723"/>
    </source>
</evidence>
<comment type="similarity">
    <text evidence="2">Belongs to the DNA repair enzymes AP/ExoA family.</text>
</comment>
<evidence type="ECO:0000313" key="7">
    <source>
        <dbReference type="EMBL" id="UFZ02970.1"/>
    </source>
</evidence>
<reference evidence="7" key="1">
    <citation type="journal article" date="2024" name="Antonie Van Leeuwenhoek">
        <title>Bradyrhizobium ontarionense sp. nov., a novel bacterial symbiont isolated from Aeschynomene indica (Indian jointvetch), harbours photosynthesis, nitrogen fixation and nitrous oxide (N2O) reductase genes.</title>
        <authorList>
            <person name="Bromfield E.S.P."/>
            <person name="Cloutier S."/>
        </authorList>
    </citation>
    <scope>NUCLEOTIDE SEQUENCE</scope>
    <source>
        <strain evidence="7">A19</strain>
    </source>
</reference>
<dbReference type="PANTHER" id="PTHR22748">
    <property type="entry name" value="AP ENDONUCLEASE"/>
    <property type="match status" value="1"/>
</dbReference>
<dbReference type="Gene3D" id="3.60.10.10">
    <property type="entry name" value="Endonuclease/exonuclease/phosphatase"/>
    <property type="match status" value="1"/>
</dbReference>
<evidence type="ECO:0000256" key="5">
    <source>
        <dbReference type="ARBA" id="ARBA00022842"/>
    </source>
</evidence>
<gene>
    <name evidence="7" type="primary">xth</name>
    <name evidence="7" type="ORF">LQG66_27490</name>
</gene>
<dbReference type="NCBIfam" id="TIGR00633">
    <property type="entry name" value="xth"/>
    <property type="match status" value="1"/>
</dbReference>
<evidence type="ECO:0000313" key="8">
    <source>
        <dbReference type="Proteomes" id="UP001431010"/>
    </source>
</evidence>
<protein>
    <submittedName>
        <fullName evidence="7">Exodeoxyribonuclease III</fullName>
        <ecNumber evidence="7">3.1.11.2</ecNumber>
    </submittedName>
</protein>
<name>A0ABY3R7S9_9BRAD</name>